<evidence type="ECO:0000313" key="6">
    <source>
        <dbReference type="EMBL" id="TWX62322.1"/>
    </source>
</evidence>
<evidence type="ECO:0000256" key="2">
    <source>
        <dbReference type="ARBA" id="ARBA00012528"/>
    </source>
</evidence>
<dbReference type="InterPro" id="IPR000160">
    <property type="entry name" value="GGDEF_dom"/>
</dbReference>
<keyword evidence="4" id="KW-1133">Transmembrane helix</keyword>
<evidence type="ECO:0000259" key="5">
    <source>
        <dbReference type="PROSITE" id="PS50887"/>
    </source>
</evidence>
<dbReference type="OrthoDB" id="6222480at2"/>
<dbReference type="GO" id="GO:0005886">
    <property type="term" value="C:plasma membrane"/>
    <property type="evidence" value="ECO:0007669"/>
    <property type="project" value="TreeGrafter"/>
</dbReference>
<dbReference type="PANTHER" id="PTHR45138:SF9">
    <property type="entry name" value="DIGUANYLATE CYCLASE DGCM-RELATED"/>
    <property type="match status" value="1"/>
</dbReference>
<dbReference type="GO" id="GO:0043709">
    <property type="term" value="P:cell adhesion involved in single-species biofilm formation"/>
    <property type="evidence" value="ECO:0007669"/>
    <property type="project" value="TreeGrafter"/>
</dbReference>
<evidence type="ECO:0000313" key="9">
    <source>
        <dbReference type="Proteomes" id="UP000321917"/>
    </source>
</evidence>
<dbReference type="GO" id="GO:0052621">
    <property type="term" value="F:diguanylate cyclase activity"/>
    <property type="evidence" value="ECO:0007669"/>
    <property type="project" value="UniProtKB-EC"/>
</dbReference>
<dbReference type="PANTHER" id="PTHR45138">
    <property type="entry name" value="REGULATORY COMPONENTS OF SENSORY TRANSDUCTION SYSTEM"/>
    <property type="match status" value="1"/>
</dbReference>
<name>A0A5C6QSX2_9GAMM</name>
<feature type="transmembrane region" description="Helical" evidence="4">
    <location>
        <begin position="235"/>
        <end position="253"/>
    </location>
</feature>
<dbReference type="NCBIfam" id="TIGR00254">
    <property type="entry name" value="GGDEF"/>
    <property type="match status" value="1"/>
</dbReference>
<dbReference type="Gene3D" id="3.30.70.270">
    <property type="match status" value="1"/>
</dbReference>
<sequence>MKPCSFSHISLWVFVGFYLASLAFPSVVQAYSADDELAAQNNNSVKASAEPENILNNKVPLPINARILSLLSLVQQNDQKNTVQVTGVLLQLEEINSTFNAAEQYLIFLIHGLIEHHAQQDKQAIAWLEKTLNLRDEIPEKQLYLPEFSEVNLIFARSFSALGDFKQAFDYKKKYIRNGYQYFEGTRADKVKELNITYATDQKIKQNELLANQNKIKRLKIIAAENKKFAQQRNILILVITVIVFFILLLRQIKVRKKLKYLAKVDSLTNLYNRRTLFEKGAESVDIAVNEKQSLSVILLDIDFFKNINDNYGHDIGDEVIIIIAELGSETMRSRDLFARLGGEEFAGILPGVGCAEAKAIAERLREKVASKDWSEFNIKEQLTVCIGVACLEQVEPNFDALLNAADIAMYYAKANGRNRVYQFNDESQNYND</sequence>
<dbReference type="SUPFAM" id="SSF55073">
    <property type="entry name" value="Nucleotide cyclase"/>
    <property type="match status" value="1"/>
</dbReference>
<dbReference type="GO" id="GO:1902201">
    <property type="term" value="P:negative regulation of bacterial-type flagellum-dependent cell motility"/>
    <property type="evidence" value="ECO:0007669"/>
    <property type="project" value="TreeGrafter"/>
</dbReference>
<feature type="domain" description="GGDEF" evidence="5">
    <location>
        <begin position="293"/>
        <end position="426"/>
    </location>
</feature>
<evidence type="ECO:0000256" key="1">
    <source>
        <dbReference type="ARBA" id="ARBA00001946"/>
    </source>
</evidence>
<comment type="caution">
    <text evidence="7">The sequence shown here is derived from an EMBL/GenBank/DDBJ whole genome shotgun (WGS) entry which is preliminary data.</text>
</comment>
<dbReference type="EMBL" id="VOLR01000003">
    <property type="protein sequence ID" value="TWX62322.1"/>
    <property type="molecule type" value="Genomic_DNA"/>
</dbReference>
<comment type="cofactor">
    <cofactor evidence="1">
        <name>Mg(2+)</name>
        <dbReference type="ChEBI" id="CHEBI:18420"/>
    </cofactor>
</comment>
<evidence type="ECO:0000256" key="4">
    <source>
        <dbReference type="SAM" id="Phobius"/>
    </source>
</evidence>
<protein>
    <recommendedName>
        <fullName evidence="2">diguanylate cyclase</fullName>
        <ecNumber evidence="2">2.7.7.65</ecNumber>
    </recommendedName>
</protein>
<dbReference type="Proteomes" id="UP000321525">
    <property type="component" value="Unassembled WGS sequence"/>
</dbReference>
<keyword evidence="4" id="KW-0472">Membrane</keyword>
<evidence type="ECO:0000313" key="8">
    <source>
        <dbReference type="Proteomes" id="UP000321525"/>
    </source>
</evidence>
<proteinExistence type="predicted"/>
<dbReference type="InterPro" id="IPR029787">
    <property type="entry name" value="Nucleotide_cyclase"/>
</dbReference>
<comment type="catalytic activity">
    <reaction evidence="3">
        <text>2 GTP = 3',3'-c-di-GMP + 2 diphosphate</text>
        <dbReference type="Rhea" id="RHEA:24898"/>
        <dbReference type="ChEBI" id="CHEBI:33019"/>
        <dbReference type="ChEBI" id="CHEBI:37565"/>
        <dbReference type="ChEBI" id="CHEBI:58805"/>
        <dbReference type="EC" id="2.7.7.65"/>
    </reaction>
</comment>
<organism evidence="7 9">
    <name type="scientific">Colwellia hornerae</name>
    <dbReference type="NCBI Taxonomy" id="89402"/>
    <lineage>
        <taxon>Bacteria</taxon>
        <taxon>Pseudomonadati</taxon>
        <taxon>Pseudomonadota</taxon>
        <taxon>Gammaproteobacteria</taxon>
        <taxon>Alteromonadales</taxon>
        <taxon>Colwelliaceae</taxon>
        <taxon>Colwellia</taxon>
    </lineage>
</organism>
<dbReference type="CDD" id="cd01949">
    <property type="entry name" value="GGDEF"/>
    <property type="match status" value="1"/>
</dbReference>
<dbReference type="EC" id="2.7.7.65" evidence="2"/>
<dbReference type="EMBL" id="VOLQ01000001">
    <property type="protein sequence ID" value="TWX72346.1"/>
    <property type="molecule type" value="Genomic_DNA"/>
</dbReference>
<dbReference type="InterPro" id="IPR050469">
    <property type="entry name" value="Diguanylate_Cyclase"/>
</dbReference>
<keyword evidence="8" id="KW-1185">Reference proteome</keyword>
<evidence type="ECO:0000313" key="7">
    <source>
        <dbReference type="EMBL" id="TWX72346.1"/>
    </source>
</evidence>
<dbReference type="Proteomes" id="UP000321917">
    <property type="component" value="Unassembled WGS sequence"/>
</dbReference>
<reference evidence="7 9" key="1">
    <citation type="submission" date="2019-07" db="EMBL/GenBank/DDBJ databases">
        <title>Genomes of sea-ice associated Colwellia species.</title>
        <authorList>
            <person name="Bowman J.P."/>
        </authorList>
    </citation>
    <scope>NUCLEOTIDE SEQUENCE [LARGE SCALE GENOMIC DNA]</scope>
    <source>
        <strain evidence="6 8">ACAM 607</strain>
        <strain evidence="7 9">IC036</strain>
    </source>
</reference>
<accession>A0A5C6QSX2</accession>
<evidence type="ECO:0000256" key="3">
    <source>
        <dbReference type="ARBA" id="ARBA00034247"/>
    </source>
</evidence>
<gene>
    <name evidence="6" type="ORF">ESZ26_02740</name>
    <name evidence="7" type="ORF">ESZ27_00625</name>
</gene>
<dbReference type="Pfam" id="PF00990">
    <property type="entry name" value="GGDEF"/>
    <property type="match status" value="1"/>
</dbReference>
<dbReference type="FunFam" id="3.30.70.270:FF:000001">
    <property type="entry name" value="Diguanylate cyclase domain protein"/>
    <property type="match status" value="1"/>
</dbReference>
<dbReference type="PROSITE" id="PS50887">
    <property type="entry name" value="GGDEF"/>
    <property type="match status" value="1"/>
</dbReference>
<keyword evidence="4" id="KW-0812">Transmembrane</keyword>
<dbReference type="AlphaFoldDB" id="A0A5C6QSX2"/>
<dbReference type="RefSeq" id="WP_146797893.1">
    <property type="nucleotide sequence ID" value="NZ_VOLP01000004.1"/>
</dbReference>
<dbReference type="SMART" id="SM00267">
    <property type="entry name" value="GGDEF"/>
    <property type="match status" value="1"/>
</dbReference>
<dbReference type="InterPro" id="IPR043128">
    <property type="entry name" value="Rev_trsase/Diguanyl_cyclase"/>
</dbReference>